<dbReference type="GO" id="GO:0008420">
    <property type="term" value="F:RNA polymerase II CTD heptapeptide repeat phosphatase activity"/>
    <property type="evidence" value="ECO:0007669"/>
    <property type="project" value="InterPro"/>
</dbReference>
<dbReference type="PANTHER" id="PTHR23081:SF24">
    <property type="entry name" value="RNA POLYMERASE II C-TERMINAL DOMAIN PHOSPHATASE-LIKE 2"/>
    <property type="match status" value="1"/>
</dbReference>
<keyword evidence="12" id="KW-1185">Reference proteome</keyword>
<dbReference type="InterPro" id="IPR023214">
    <property type="entry name" value="HAD_sf"/>
</dbReference>
<proteinExistence type="predicted"/>
<feature type="domain" description="DRBM" evidence="9">
    <location>
        <begin position="626"/>
        <end position="659"/>
    </location>
</feature>
<evidence type="ECO:0000256" key="4">
    <source>
        <dbReference type="ARBA" id="ARBA00023242"/>
    </source>
</evidence>
<feature type="region of interest" description="Disordered" evidence="8">
    <location>
        <begin position="462"/>
        <end position="481"/>
    </location>
</feature>
<comment type="caution">
    <text evidence="11">The sequence shown here is derived from an EMBL/GenBank/DDBJ whole genome shotgun (WGS) entry which is preliminary data.</text>
</comment>
<evidence type="ECO:0000313" key="11">
    <source>
        <dbReference type="EMBL" id="RWR89032.1"/>
    </source>
</evidence>
<dbReference type="AlphaFoldDB" id="A0A3S3NBN9"/>
<dbReference type="GO" id="GO:0003723">
    <property type="term" value="F:RNA binding"/>
    <property type="evidence" value="ECO:0007669"/>
    <property type="project" value="UniProtKB-UniRule"/>
</dbReference>
<evidence type="ECO:0000313" key="12">
    <source>
        <dbReference type="Proteomes" id="UP000283530"/>
    </source>
</evidence>
<feature type="region of interest" description="Disordered" evidence="8">
    <location>
        <begin position="486"/>
        <end position="517"/>
    </location>
</feature>
<feature type="region of interest" description="Disordered" evidence="8">
    <location>
        <begin position="794"/>
        <end position="816"/>
    </location>
</feature>
<dbReference type="InterPro" id="IPR014720">
    <property type="entry name" value="dsRBD_dom"/>
</dbReference>
<dbReference type="OrthoDB" id="10249888at2759"/>
<dbReference type="SUPFAM" id="SSF54768">
    <property type="entry name" value="dsRNA-binding domain-like"/>
    <property type="match status" value="2"/>
</dbReference>
<dbReference type="Pfam" id="PF03031">
    <property type="entry name" value="NIF"/>
    <property type="match status" value="1"/>
</dbReference>
<dbReference type="InterPro" id="IPR039189">
    <property type="entry name" value="Fcp1"/>
</dbReference>
<dbReference type="SMART" id="SM00577">
    <property type="entry name" value="CPDc"/>
    <property type="match status" value="1"/>
</dbReference>
<comment type="catalytic activity">
    <reaction evidence="5">
        <text>O-phospho-L-seryl-[protein] + H2O = L-seryl-[protein] + phosphate</text>
        <dbReference type="Rhea" id="RHEA:20629"/>
        <dbReference type="Rhea" id="RHEA-COMP:9863"/>
        <dbReference type="Rhea" id="RHEA-COMP:11604"/>
        <dbReference type="ChEBI" id="CHEBI:15377"/>
        <dbReference type="ChEBI" id="CHEBI:29999"/>
        <dbReference type="ChEBI" id="CHEBI:43474"/>
        <dbReference type="ChEBI" id="CHEBI:83421"/>
        <dbReference type="EC" id="3.1.3.16"/>
    </reaction>
</comment>
<dbReference type="SUPFAM" id="SSF56784">
    <property type="entry name" value="HAD-like"/>
    <property type="match status" value="1"/>
</dbReference>
<name>A0A3S3NBN9_9MAGN</name>
<dbReference type="InterPro" id="IPR036412">
    <property type="entry name" value="HAD-like_sf"/>
</dbReference>
<protein>
    <recommendedName>
        <fullName evidence="2">protein-serine/threonine phosphatase</fullName>
        <ecNumber evidence="2">3.1.3.16</ecNumber>
    </recommendedName>
</protein>
<evidence type="ECO:0000259" key="9">
    <source>
        <dbReference type="PROSITE" id="PS50137"/>
    </source>
</evidence>
<gene>
    <name evidence="11" type="ORF">CKAN_01807900</name>
</gene>
<feature type="compositionally biased region" description="Polar residues" evidence="8">
    <location>
        <begin position="794"/>
        <end position="806"/>
    </location>
</feature>
<dbReference type="SMART" id="SM00358">
    <property type="entry name" value="DSRM"/>
    <property type="match status" value="2"/>
</dbReference>
<feature type="domain" description="DRBM" evidence="9">
    <location>
        <begin position="724"/>
        <end position="793"/>
    </location>
</feature>
<keyword evidence="4" id="KW-0539">Nucleus</keyword>
<evidence type="ECO:0000256" key="6">
    <source>
        <dbReference type="ARBA" id="ARBA00048336"/>
    </source>
</evidence>
<dbReference type="Gene3D" id="3.30.160.20">
    <property type="match status" value="2"/>
</dbReference>
<dbReference type="Pfam" id="PF00035">
    <property type="entry name" value="dsrm"/>
    <property type="match status" value="1"/>
</dbReference>
<keyword evidence="7" id="KW-0694">RNA-binding</keyword>
<comment type="catalytic activity">
    <reaction evidence="6">
        <text>O-phospho-L-threonyl-[protein] + H2O = L-threonyl-[protein] + phosphate</text>
        <dbReference type="Rhea" id="RHEA:47004"/>
        <dbReference type="Rhea" id="RHEA-COMP:11060"/>
        <dbReference type="Rhea" id="RHEA-COMP:11605"/>
        <dbReference type="ChEBI" id="CHEBI:15377"/>
        <dbReference type="ChEBI" id="CHEBI:30013"/>
        <dbReference type="ChEBI" id="CHEBI:43474"/>
        <dbReference type="ChEBI" id="CHEBI:61977"/>
        <dbReference type="EC" id="3.1.3.16"/>
    </reaction>
</comment>
<accession>A0A3S3NBN9</accession>
<evidence type="ECO:0000256" key="1">
    <source>
        <dbReference type="ARBA" id="ARBA00004123"/>
    </source>
</evidence>
<dbReference type="PROSITE" id="PS50137">
    <property type="entry name" value="DS_RBD"/>
    <property type="match status" value="2"/>
</dbReference>
<organism evidence="11 12">
    <name type="scientific">Cinnamomum micranthum f. kanehirae</name>
    <dbReference type="NCBI Taxonomy" id="337451"/>
    <lineage>
        <taxon>Eukaryota</taxon>
        <taxon>Viridiplantae</taxon>
        <taxon>Streptophyta</taxon>
        <taxon>Embryophyta</taxon>
        <taxon>Tracheophyta</taxon>
        <taxon>Spermatophyta</taxon>
        <taxon>Magnoliopsida</taxon>
        <taxon>Magnoliidae</taxon>
        <taxon>Laurales</taxon>
        <taxon>Lauraceae</taxon>
        <taxon>Cinnamomum</taxon>
    </lineage>
</organism>
<dbReference type="Gene3D" id="3.40.50.1000">
    <property type="entry name" value="HAD superfamily/HAD-like"/>
    <property type="match status" value="1"/>
</dbReference>
<evidence type="ECO:0000256" key="3">
    <source>
        <dbReference type="ARBA" id="ARBA00022801"/>
    </source>
</evidence>
<dbReference type="FunFam" id="3.40.50.1000:FF:000035">
    <property type="entry name" value="RNA polymerase II C-terminal domain phosphatase-like 1"/>
    <property type="match status" value="1"/>
</dbReference>
<reference evidence="11 12" key="1">
    <citation type="journal article" date="2019" name="Nat. Plants">
        <title>Stout camphor tree genome fills gaps in understanding of flowering plant genome evolution.</title>
        <authorList>
            <person name="Chaw S.M."/>
            <person name="Liu Y.C."/>
            <person name="Wu Y.W."/>
            <person name="Wang H.Y."/>
            <person name="Lin C.I."/>
            <person name="Wu C.S."/>
            <person name="Ke H.M."/>
            <person name="Chang L.Y."/>
            <person name="Hsu C.Y."/>
            <person name="Yang H.T."/>
            <person name="Sudianto E."/>
            <person name="Hsu M.H."/>
            <person name="Wu K.P."/>
            <person name="Wang L.N."/>
            <person name="Leebens-Mack J.H."/>
            <person name="Tsai I.J."/>
        </authorList>
    </citation>
    <scope>NUCLEOTIDE SEQUENCE [LARGE SCALE GENOMIC DNA]</scope>
    <source>
        <strain evidence="12">cv. Chaw 1501</strain>
        <tissue evidence="11">Young leaves</tissue>
    </source>
</reference>
<evidence type="ECO:0000256" key="8">
    <source>
        <dbReference type="SAM" id="MobiDB-lite"/>
    </source>
</evidence>
<dbReference type="STRING" id="337451.A0A3S3NBN9"/>
<dbReference type="GO" id="GO:0005634">
    <property type="term" value="C:nucleus"/>
    <property type="evidence" value="ECO:0007669"/>
    <property type="project" value="UniProtKB-SubCell"/>
</dbReference>
<feature type="domain" description="FCP1 homology" evidence="10">
    <location>
        <begin position="129"/>
        <end position="378"/>
    </location>
</feature>
<dbReference type="Proteomes" id="UP000283530">
    <property type="component" value="Unassembled WGS sequence"/>
</dbReference>
<evidence type="ECO:0000259" key="10">
    <source>
        <dbReference type="PROSITE" id="PS50969"/>
    </source>
</evidence>
<evidence type="ECO:0000256" key="2">
    <source>
        <dbReference type="ARBA" id="ARBA00013081"/>
    </source>
</evidence>
<dbReference type="EMBL" id="QPKB01000007">
    <property type="protein sequence ID" value="RWR89032.1"/>
    <property type="molecule type" value="Genomic_DNA"/>
</dbReference>
<comment type="subcellular location">
    <subcellularLocation>
        <location evidence="1">Nucleus</location>
    </subcellularLocation>
</comment>
<evidence type="ECO:0000256" key="5">
    <source>
        <dbReference type="ARBA" id="ARBA00047761"/>
    </source>
</evidence>
<sequence>MSRVGMKSVVFQGESCLGEAEIFPTKDPKFPFPNNEIRITHFSPASERCPPLSILQTISPFSIPCKLESKSPALNCLHSSCSEELKTAVVLLGEEEVHLVAMQAKQEKLCCFWCCCVPAGLYNSCLGMLNLRCLAIVFDLDETLIVANTMKSFEDRIEFLQRKIGCETDVLRAGGMKAELKRYMDDRALLKQYSESDQVVDNGKVLKTLPEEVPQVSSNQDAVVFRPIIRLNDKNIVLTRINPEVRDTSVLVRLRPAWEDLRSYLTAKGRKRFEVYVCTMAERDYALEMWRLLDPEAHLISSKQLLDRVVCVKSGSRKSLPNVFHGVICHPRMAMVIDDRLKVWDDNDQPRVHVVPAFTPYYAPQAEMATAVPVLCVARNVACNVRGGFFKQFDEHILRRISELYYEDEIVNLPSPPDVSDYLMLEDTVPNGNIDLPVPEGVSGADVERRLNRVDQKLGAESGSSFVVNNPDLRPEPSHQPVAISSSAVTPPMSRPTMPSQKPGLLGASPKQVGPTQPDMNLDMRRKLLMLQNGQGLRDHSSVGPLISRPPAQVLAPPIQSNGGWFVVDEVSSGGQFNRRPSGVTRESDFVQPDKYRALRNPHNQSSDASTVSEKPCNISQEKVEEVIFTGEKIGAGMGKTKKEARLQAAENALHNLANKYVAFTAPDSGTIDSDIDKPSVQSENGFLMDIDSSTGLAECKEAFPNSTNAEKSGALEESKRLSVVVSGIRELCMGEDLNIVFQDTPPVSTTLSKGEYYSQVQVAGQVLGKGTSVSKEGAKLQAAEEALESLKSMLNQQGQKRSNSPRALESVLAKRSKDEIQQGLQNLPSSA</sequence>
<dbReference type="PROSITE" id="PS50969">
    <property type="entry name" value="FCP1"/>
    <property type="match status" value="1"/>
</dbReference>
<dbReference type="PANTHER" id="PTHR23081">
    <property type="entry name" value="RNA POLYMERASE II CTD PHOSPHATASE"/>
    <property type="match status" value="1"/>
</dbReference>
<dbReference type="InterPro" id="IPR004274">
    <property type="entry name" value="FCP1_dom"/>
</dbReference>
<dbReference type="EC" id="3.1.3.16" evidence="2"/>
<keyword evidence="3" id="KW-0378">Hydrolase</keyword>
<evidence type="ECO:0000256" key="7">
    <source>
        <dbReference type="PROSITE-ProRule" id="PRU00266"/>
    </source>
</evidence>